<keyword evidence="7" id="KW-1185">Reference proteome</keyword>
<keyword evidence="3 4" id="KW-0012">Acyltransferase</keyword>
<dbReference type="InterPro" id="IPR050276">
    <property type="entry name" value="MshD_Acetyltransferase"/>
</dbReference>
<feature type="binding site" evidence="4">
    <location>
        <position position="194"/>
    </location>
    <ligand>
        <name>1D-myo-inositol 2-(L-cysteinylamino)-2-deoxy-alpha-D-glucopyranoside</name>
        <dbReference type="ChEBI" id="CHEBI:58887"/>
    </ligand>
</feature>
<dbReference type="EC" id="2.3.1.189" evidence="4"/>
<evidence type="ECO:0000256" key="1">
    <source>
        <dbReference type="ARBA" id="ARBA00022679"/>
    </source>
</evidence>
<dbReference type="CDD" id="cd04301">
    <property type="entry name" value="NAT_SF"/>
    <property type="match status" value="2"/>
</dbReference>
<dbReference type="SUPFAM" id="SSF55729">
    <property type="entry name" value="Acyl-CoA N-acyltransferases (Nat)"/>
    <property type="match status" value="1"/>
</dbReference>
<feature type="binding site" evidence="4">
    <location>
        <position position="284"/>
    </location>
    <ligand>
        <name>1D-myo-inositol 2-(L-cysteinylamino)-2-deoxy-alpha-D-glucopyranoside</name>
        <dbReference type="ChEBI" id="CHEBI:58887"/>
    </ligand>
</feature>
<dbReference type="AlphaFoldDB" id="A0A7R7HUV9"/>
<dbReference type="PANTHER" id="PTHR43617">
    <property type="entry name" value="L-AMINO ACID N-ACETYLTRANSFERASE"/>
    <property type="match status" value="1"/>
</dbReference>
<feature type="domain" description="N-acetyltransferase" evidence="5">
    <location>
        <begin position="22"/>
        <end position="164"/>
    </location>
</feature>
<evidence type="ECO:0000259" key="5">
    <source>
        <dbReference type="PROSITE" id="PS51186"/>
    </source>
</evidence>
<comment type="function">
    <text evidence="4">Catalyzes the transfer of acetyl from acetyl-CoA to desacetylmycothiol (Cys-GlcN-Ins) to form mycothiol.</text>
</comment>
<feature type="binding site" evidence="4">
    <location>
        <position position="234"/>
    </location>
    <ligand>
        <name>1D-myo-inositol 2-(L-cysteinylamino)-2-deoxy-alpha-D-glucopyranoside</name>
        <dbReference type="ChEBI" id="CHEBI:58887"/>
    </ligand>
</feature>
<dbReference type="Proteomes" id="UP000611640">
    <property type="component" value="Chromosome"/>
</dbReference>
<evidence type="ECO:0000256" key="4">
    <source>
        <dbReference type="HAMAP-Rule" id="MF_01698"/>
    </source>
</evidence>
<comment type="caution">
    <text evidence="4">Lacks conserved residue(s) required for the propagation of feature annotation.</text>
</comment>
<gene>
    <name evidence="4 6" type="primary">mshD</name>
    <name evidence="6" type="ORF">Athai_00460</name>
</gene>
<dbReference type="GO" id="GO:0010125">
    <property type="term" value="P:mycothiol biosynthetic process"/>
    <property type="evidence" value="ECO:0007669"/>
    <property type="project" value="UniProtKB-UniRule"/>
</dbReference>
<dbReference type="KEGG" id="atl:Athai_00460"/>
<proteinExistence type="inferred from homology"/>
<dbReference type="PIRSF" id="PIRSF021524">
    <property type="entry name" value="MSH_acetyltransferase"/>
    <property type="match status" value="1"/>
</dbReference>
<sequence>MLPPPAFYRRAMSIGAADIAVTTVGQVSVDARDEVRELADIAGVADGVAPLSESFQLRLAHGGTEVLHLLARAGSVLVGYAQLDVAGGEAELVVHPAYRRRGVGRTLLRALVEAAGPDAPLSMWAHGDHPSATALGWPAGFRRYRVLWQLRRDLTGPLPEVPVPDGVRIRAFEPGVDEDAWLHVNARAFAEHPDQGRWTREDLLLRESEPWFDPAGFLLAEDATGRLVGFHWTKVHDEGDHQVGEVYVLGIDPDAQGGGLGAALTAAGLRYLRDARGLDTVLLYVDEDNPRAVALYRKAGFTQWVTDVALHRNPTP</sequence>
<accession>A0A7R7HUV9</accession>
<evidence type="ECO:0000313" key="7">
    <source>
        <dbReference type="Proteomes" id="UP000611640"/>
    </source>
</evidence>
<comment type="subunit">
    <text evidence="4">Monomer.</text>
</comment>
<dbReference type="InterPro" id="IPR000182">
    <property type="entry name" value="GNAT_dom"/>
</dbReference>
<feature type="binding site" evidence="4">
    <location>
        <begin position="92"/>
        <end position="94"/>
    </location>
    <ligand>
        <name>acetyl-CoA</name>
        <dbReference type="ChEBI" id="CHEBI:57288"/>
        <label>1</label>
    </ligand>
</feature>
<dbReference type="InterPro" id="IPR017813">
    <property type="entry name" value="Mycothiol_AcTrfase"/>
</dbReference>
<dbReference type="HAMAP" id="MF_01698">
    <property type="entry name" value="MshD"/>
    <property type="match status" value="1"/>
</dbReference>
<dbReference type="Gene3D" id="3.40.630.30">
    <property type="match status" value="1"/>
</dbReference>
<name>A0A7R7HUV9_9ACTN</name>
<dbReference type="Pfam" id="PF00583">
    <property type="entry name" value="Acetyltransf_1"/>
    <property type="match status" value="1"/>
</dbReference>
<dbReference type="PANTHER" id="PTHR43617:SF31">
    <property type="entry name" value="MYCOTHIOL ACETYLTRANSFERASE"/>
    <property type="match status" value="1"/>
</dbReference>
<dbReference type="EMBL" id="AP023355">
    <property type="protein sequence ID" value="BCJ32543.1"/>
    <property type="molecule type" value="Genomic_DNA"/>
</dbReference>
<feature type="binding site" evidence="4">
    <location>
        <position position="245"/>
    </location>
    <ligand>
        <name>1D-myo-inositol 2-(L-cysteinylamino)-2-deoxy-alpha-D-glucopyranoside</name>
        <dbReference type="ChEBI" id="CHEBI:58887"/>
    </ligand>
</feature>
<keyword evidence="2 4" id="KW-0677">Repeat</keyword>
<protein>
    <recommendedName>
        <fullName evidence="4">Mycothiol acetyltransferase</fullName>
        <shortName evidence="4">MSH acetyltransferase</shortName>
        <ecNumber evidence="4">2.3.1.189</ecNumber>
    </recommendedName>
    <alternativeName>
        <fullName evidence="4">Mycothiol synthase</fullName>
    </alternativeName>
</protein>
<dbReference type="NCBIfam" id="TIGR03448">
    <property type="entry name" value="mycothiol_MshD"/>
    <property type="match status" value="1"/>
</dbReference>
<evidence type="ECO:0000256" key="2">
    <source>
        <dbReference type="ARBA" id="ARBA00022737"/>
    </source>
</evidence>
<feature type="domain" description="N-acetyltransferase" evidence="5">
    <location>
        <begin position="167"/>
        <end position="316"/>
    </location>
</feature>
<reference evidence="6 7" key="1">
    <citation type="submission" date="2020-08" db="EMBL/GenBank/DDBJ databases">
        <title>Whole genome shotgun sequence of Actinocatenispora thailandica NBRC 105041.</title>
        <authorList>
            <person name="Komaki H."/>
            <person name="Tamura T."/>
        </authorList>
    </citation>
    <scope>NUCLEOTIDE SEQUENCE [LARGE SCALE GENOMIC DNA]</scope>
    <source>
        <strain evidence="6 7">NBRC 105041</strain>
    </source>
</reference>
<evidence type="ECO:0000313" key="6">
    <source>
        <dbReference type="EMBL" id="BCJ32543.1"/>
    </source>
</evidence>
<comment type="similarity">
    <text evidence="4">Belongs to the acetyltransferase family. MshD subfamily.</text>
</comment>
<dbReference type="PROSITE" id="PS51186">
    <property type="entry name" value="GNAT"/>
    <property type="match status" value="2"/>
</dbReference>
<organism evidence="6 7">
    <name type="scientific">Actinocatenispora thailandica</name>
    <dbReference type="NCBI Taxonomy" id="227318"/>
    <lineage>
        <taxon>Bacteria</taxon>
        <taxon>Bacillati</taxon>
        <taxon>Actinomycetota</taxon>
        <taxon>Actinomycetes</taxon>
        <taxon>Micromonosporales</taxon>
        <taxon>Micromonosporaceae</taxon>
        <taxon>Actinocatenispora</taxon>
    </lineage>
</organism>
<evidence type="ECO:0000256" key="3">
    <source>
        <dbReference type="ARBA" id="ARBA00023315"/>
    </source>
</evidence>
<keyword evidence="1 4" id="KW-0808">Transferase</keyword>
<feature type="binding site" evidence="4">
    <location>
        <begin position="249"/>
        <end position="251"/>
    </location>
    <ligand>
        <name>acetyl-CoA</name>
        <dbReference type="ChEBI" id="CHEBI:57288"/>
        <label>2</label>
    </ligand>
</feature>
<dbReference type="GO" id="GO:0008999">
    <property type="term" value="F:protein-N-terminal-alanine acetyltransferase activity"/>
    <property type="evidence" value="ECO:0007669"/>
    <property type="project" value="TreeGrafter"/>
</dbReference>
<comment type="catalytic activity">
    <reaction evidence="4">
        <text>1D-myo-inositol 2-(L-cysteinylamino)-2-deoxy-alpha-D-glucopyranoside + acetyl-CoA = mycothiol + CoA + H(+)</text>
        <dbReference type="Rhea" id="RHEA:26172"/>
        <dbReference type="ChEBI" id="CHEBI:15378"/>
        <dbReference type="ChEBI" id="CHEBI:16768"/>
        <dbReference type="ChEBI" id="CHEBI:57287"/>
        <dbReference type="ChEBI" id="CHEBI:57288"/>
        <dbReference type="ChEBI" id="CHEBI:58887"/>
        <dbReference type="EC" id="2.3.1.189"/>
    </reaction>
</comment>
<dbReference type="GO" id="GO:0035447">
    <property type="term" value="F:mycothiol synthase activity"/>
    <property type="evidence" value="ECO:0007669"/>
    <property type="project" value="UniProtKB-UniRule"/>
</dbReference>
<dbReference type="InterPro" id="IPR016181">
    <property type="entry name" value="Acyl_CoA_acyltransferase"/>
</dbReference>
<feature type="binding site" evidence="4">
    <location>
        <position position="53"/>
    </location>
    <ligand>
        <name>1D-myo-inositol 2-(L-cysteinylamino)-2-deoxy-alpha-D-glucopyranoside</name>
        <dbReference type="ChEBI" id="CHEBI:58887"/>
    </ligand>
</feature>
<dbReference type="Pfam" id="PF13508">
    <property type="entry name" value="Acetyltransf_7"/>
    <property type="match status" value="1"/>
</dbReference>